<evidence type="ECO:0000313" key="17">
    <source>
        <dbReference type="EMBL" id="GAW04291.1"/>
    </source>
</evidence>
<dbReference type="GO" id="GO:0071949">
    <property type="term" value="F:FAD binding"/>
    <property type="evidence" value="ECO:0007669"/>
    <property type="project" value="InterPro"/>
</dbReference>
<dbReference type="PANTHER" id="PTHR12613">
    <property type="entry name" value="ERO1-RELATED"/>
    <property type="match status" value="1"/>
</dbReference>
<keyword evidence="5" id="KW-0813">Transport</keyword>
<evidence type="ECO:0000313" key="18">
    <source>
        <dbReference type="Proteomes" id="UP000188533"/>
    </source>
</evidence>
<dbReference type="AlphaFoldDB" id="A0A1Q3EAW3"/>
<name>A0A1Q3EAW3_LENED</name>
<dbReference type="GO" id="GO:0016972">
    <property type="term" value="F:thiol oxidase activity"/>
    <property type="evidence" value="ECO:0007669"/>
    <property type="project" value="InterPro"/>
</dbReference>
<evidence type="ECO:0000256" key="12">
    <source>
        <dbReference type="ARBA" id="ARBA00023136"/>
    </source>
</evidence>
<dbReference type="GO" id="GO:0015035">
    <property type="term" value="F:protein-disulfide reductase activity"/>
    <property type="evidence" value="ECO:0007669"/>
    <property type="project" value="InterPro"/>
</dbReference>
<organism evidence="17 18">
    <name type="scientific">Lentinula edodes</name>
    <name type="common">Shiitake mushroom</name>
    <name type="synonym">Lentinus edodes</name>
    <dbReference type="NCBI Taxonomy" id="5353"/>
    <lineage>
        <taxon>Eukaryota</taxon>
        <taxon>Fungi</taxon>
        <taxon>Dikarya</taxon>
        <taxon>Basidiomycota</taxon>
        <taxon>Agaricomycotina</taxon>
        <taxon>Agaricomycetes</taxon>
        <taxon>Agaricomycetidae</taxon>
        <taxon>Agaricales</taxon>
        <taxon>Marasmiineae</taxon>
        <taxon>Omphalotaceae</taxon>
        <taxon>Lentinula</taxon>
    </lineage>
</organism>
<protein>
    <submittedName>
        <fullName evidence="17">Endoplasmic oxidoreductin-1</fullName>
    </submittedName>
</protein>
<evidence type="ECO:0000256" key="13">
    <source>
        <dbReference type="ARBA" id="ARBA00023157"/>
    </source>
</evidence>
<evidence type="ECO:0000256" key="3">
    <source>
        <dbReference type="ARBA" id="ARBA00008277"/>
    </source>
</evidence>
<keyword evidence="9" id="KW-0274">FAD</keyword>
<dbReference type="STRING" id="5353.A0A1Q3EAW3"/>
<dbReference type="Pfam" id="PF04137">
    <property type="entry name" value="ERO1"/>
    <property type="match status" value="1"/>
</dbReference>
<dbReference type="InterPro" id="IPR037192">
    <property type="entry name" value="ERO1-like_sf"/>
</dbReference>
<keyword evidence="12" id="KW-0472">Membrane</keyword>
<dbReference type="PANTHER" id="PTHR12613:SF0">
    <property type="entry name" value="ERO1-LIKE PROTEIN"/>
    <property type="match status" value="1"/>
</dbReference>
<evidence type="ECO:0000256" key="2">
    <source>
        <dbReference type="ARBA" id="ARBA00004367"/>
    </source>
</evidence>
<gene>
    <name evidence="17" type="ORF">LENED_006072</name>
</gene>
<dbReference type="SUPFAM" id="SSF110019">
    <property type="entry name" value="ERO1-like"/>
    <property type="match status" value="1"/>
</dbReference>
<keyword evidence="18" id="KW-1185">Reference proteome</keyword>
<dbReference type="GO" id="GO:0034975">
    <property type="term" value="P:protein folding in endoplasmic reticulum"/>
    <property type="evidence" value="ECO:0007669"/>
    <property type="project" value="InterPro"/>
</dbReference>
<keyword evidence="15" id="KW-0676">Redox-active center</keyword>
<reference evidence="17 18" key="1">
    <citation type="submission" date="2016-08" db="EMBL/GenBank/DDBJ databases">
        <authorList>
            <consortium name="Lentinula edodes genome sequencing consortium"/>
            <person name="Sakamoto Y."/>
            <person name="Nakade K."/>
            <person name="Sato S."/>
            <person name="Yoshida Y."/>
            <person name="Miyazaki K."/>
            <person name="Natsume S."/>
            <person name="Konno N."/>
        </authorList>
    </citation>
    <scope>NUCLEOTIDE SEQUENCE [LARGE SCALE GENOMIC DNA]</scope>
    <source>
        <strain evidence="17 18">NBRC 111202</strain>
    </source>
</reference>
<keyword evidence="13" id="KW-1015">Disulfide bond</keyword>
<dbReference type="Proteomes" id="UP000188533">
    <property type="component" value="Unassembled WGS sequence"/>
</dbReference>
<comment type="caution">
    <text evidence="17">The sequence shown here is derived from an EMBL/GenBank/DDBJ whole genome shotgun (WGS) entry which is preliminary data.</text>
</comment>
<keyword evidence="10" id="KW-0249">Electron transport</keyword>
<keyword evidence="14" id="KW-0325">Glycoprotein</keyword>
<dbReference type="GO" id="GO:0005789">
    <property type="term" value="C:endoplasmic reticulum membrane"/>
    <property type="evidence" value="ECO:0007669"/>
    <property type="project" value="UniProtKB-SubCell"/>
</dbReference>
<evidence type="ECO:0000256" key="14">
    <source>
        <dbReference type="ARBA" id="ARBA00023180"/>
    </source>
</evidence>
<feature type="chain" id="PRO_5013360968" evidence="16">
    <location>
        <begin position="26"/>
        <end position="984"/>
    </location>
</feature>
<evidence type="ECO:0000256" key="5">
    <source>
        <dbReference type="ARBA" id="ARBA00022448"/>
    </source>
</evidence>
<evidence type="ECO:0000256" key="9">
    <source>
        <dbReference type="ARBA" id="ARBA00022827"/>
    </source>
</evidence>
<evidence type="ECO:0000256" key="11">
    <source>
        <dbReference type="ARBA" id="ARBA00023002"/>
    </source>
</evidence>
<evidence type="ECO:0000256" key="4">
    <source>
        <dbReference type="ARBA" id="ARBA00011802"/>
    </source>
</evidence>
<comment type="similarity">
    <text evidence="3">Belongs to the EROs family.</text>
</comment>
<reference evidence="17 18" key="2">
    <citation type="submission" date="2017-02" db="EMBL/GenBank/DDBJ databases">
        <title>A genome survey and senescence transcriptome analysis in Lentinula edodes.</title>
        <authorList>
            <person name="Sakamoto Y."/>
            <person name="Nakade K."/>
            <person name="Sato S."/>
            <person name="Yoshida Y."/>
            <person name="Miyazaki K."/>
            <person name="Natsume S."/>
            <person name="Konno N."/>
        </authorList>
    </citation>
    <scope>NUCLEOTIDE SEQUENCE [LARGE SCALE GENOMIC DNA]</scope>
    <source>
        <strain evidence="17 18">NBRC 111202</strain>
    </source>
</reference>
<keyword evidence="8" id="KW-0256">Endoplasmic reticulum</keyword>
<dbReference type="InterPro" id="IPR007266">
    <property type="entry name" value="Ero1"/>
</dbReference>
<feature type="signal peptide" evidence="16">
    <location>
        <begin position="1"/>
        <end position="25"/>
    </location>
</feature>
<accession>A0A1Q3EAW3</accession>
<comment type="subcellular location">
    <subcellularLocation>
        <location evidence="2">Endoplasmic reticulum membrane</location>
        <topology evidence="2">Peripheral membrane protein</topology>
        <orientation evidence="2">Lumenal side</orientation>
    </subcellularLocation>
</comment>
<keyword evidence="11" id="KW-0560">Oxidoreductase</keyword>
<sequence length="984" mass="109178">MHGRKLCTFLKLLPVLQALWVPANAESFLSNTLIRKDQVQSVLEHRPIDVSECENPKPTGPIDTTMCDYETVESVNGDLFSNIHELVRTPFFKYFQVDLYRDCPFWDEHGSCNNPGCAITTVDESEVPLKWRARALSKVDALVENRHELPGCYYRDSDFCWLDDNTEGDYYDLTFVPERYTGYSGPEAHRIWRTIYEENCFGLSEFSLMDGKAPAAVTLPDTMTDVLREDGVNNNQCLEKRVYYKVVSGLHASISTHICAEYLNQTTGEWGPNLHCFVNRIASHPERLQYIYFNTVLLLRAVARLGPYLSAYDYCSTGTRQDDVETKGLLLNVISIAQKAGKFDESALFRGENANVLKEEFKAHFRNVTRIMDCVGCDKCRLWGKIQTTGIATALKVLFELDEKALDPHTNANLLQRAEVVALLNTLHRFSESLEAVNKFRRMWADMGSSESEQLILEAEKAAIPLKCVMLKQISFPIENFWNQHGKLNSYVAGPTVRLPDRVAGRSSFLPDYETSQAQHNPSASSPTSSITSFRKYSLHNSVDSRFWRAALYALAIYIALSVTIGVPLIVTKLAHKHKNGPPPWVQGANDASLSSPLVMINSGLFSMSQSIRCNMWNSTQYDEDGHYYSSSSFSLDPSGSFSIRSSAWITDADSTETQISGDLTVDINPDPSVTSAVFYLTTASTSLEIRDQCNICFSSNESDGDSRGLSLYIPTNLTAYQSISFNITLLFPQSSSPLQLDNLVTYLPMFSQSIGSISPQVILDKLNLEGMQQGITTGAVWANQISVKNLVGPIAGSYNATNILKLDTVQGSISVNLTLVQGPNRKEPTFFSLDTGESEINADIILLAPIPATANHNINFIGHVKNFDGPITLNVTHDESTMPVPLDLRIQNNQAPCNISLDSKFSGNYDVSTKLATASVDLVPDLHDYTGDGPRQMLPEVDTMSVKHGWVGWGSQPAQFNPRQQGQVVLVSSLSPVSLSLGS</sequence>
<evidence type="ECO:0000256" key="16">
    <source>
        <dbReference type="SAM" id="SignalP"/>
    </source>
</evidence>
<dbReference type="EMBL" id="BDGU01000184">
    <property type="protein sequence ID" value="GAW04291.1"/>
    <property type="molecule type" value="Genomic_DNA"/>
</dbReference>
<proteinExistence type="inferred from homology"/>
<evidence type="ECO:0000256" key="6">
    <source>
        <dbReference type="ARBA" id="ARBA00022630"/>
    </source>
</evidence>
<comment type="subunit">
    <text evidence="4">May function both as a monomer and a homodimer.</text>
</comment>
<keyword evidence="6" id="KW-0285">Flavoprotein</keyword>
<evidence type="ECO:0000256" key="1">
    <source>
        <dbReference type="ARBA" id="ARBA00001974"/>
    </source>
</evidence>
<evidence type="ECO:0000256" key="8">
    <source>
        <dbReference type="ARBA" id="ARBA00022824"/>
    </source>
</evidence>
<comment type="cofactor">
    <cofactor evidence="1">
        <name>FAD</name>
        <dbReference type="ChEBI" id="CHEBI:57692"/>
    </cofactor>
</comment>
<keyword evidence="7 16" id="KW-0732">Signal</keyword>
<evidence type="ECO:0000256" key="15">
    <source>
        <dbReference type="ARBA" id="ARBA00023284"/>
    </source>
</evidence>
<evidence type="ECO:0000256" key="10">
    <source>
        <dbReference type="ARBA" id="ARBA00022982"/>
    </source>
</evidence>
<evidence type="ECO:0000256" key="7">
    <source>
        <dbReference type="ARBA" id="ARBA00022729"/>
    </source>
</evidence>